<reference evidence="4" key="1">
    <citation type="submission" date="2025-08" db="UniProtKB">
        <authorList>
            <consortium name="Ensembl"/>
        </authorList>
    </citation>
    <scope>IDENTIFICATION</scope>
</reference>
<dbReference type="FunFam" id="3.80.10.10:FF:000354">
    <property type="entry name" value="Melanoma antigen preferentially expressed in tumors"/>
    <property type="match status" value="1"/>
</dbReference>
<dbReference type="OMA" id="RTAGNCP"/>
<dbReference type="PIRSF" id="PIRSF038286">
    <property type="entry name" value="PRAME"/>
    <property type="match status" value="1"/>
</dbReference>
<keyword evidence="2" id="KW-0433">Leucine-rich repeat</keyword>
<evidence type="ECO:0000313" key="5">
    <source>
        <dbReference type="Proteomes" id="UP000233160"/>
    </source>
</evidence>
<comment type="similarity">
    <text evidence="1">Belongs to the PRAME family.</text>
</comment>
<evidence type="ECO:0000256" key="1">
    <source>
        <dbReference type="ARBA" id="ARBA00009608"/>
    </source>
</evidence>
<reference evidence="4" key="2">
    <citation type="submission" date="2025-09" db="UniProtKB">
        <authorList>
            <consortium name="Ensembl"/>
        </authorList>
    </citation>
    <scope>IDENTIFICATION</scope>
</reference>
<proteinExistence type="inferred from homology"/>
<dbReference type="Proteomes" id="UP000233160">
    <property type="component" value="Unassembled WGS sequence"/>
</dbReference>
<sequence>ISMSIQAPPRLLELAGQSLVRNEALAISALKELPTELYPGLFMEAFAMRCSKTVKAMVQTWPFTRLPLGALMKTPDLETLRAVLQGLDALLDQEVHPRRWSIQVLDLRNVDEDFWVVWSGAPVSSLKAMSKRQTEEDCPRMRRKQSLKVFVDLCLEEKTLDEFLTYLFLWFMQRNDLVHLCCRKLKIYLMPIQNITKVLKMVDLDCIQEVEVDCTWKLSTLERFVPYLGQMSHLHKLLLSHIYVSDNISQEKKEEFVSQLTSQFLKLDCLQKLHMDSVPFLEGHLDQVLRCLKTPLETLSITNCLLSESDLRQLSQCPSISQLKELDLSGIKLANFVPETLQLLLGKVAATLQTLDLDECGITDTQLRVILPALSRCSQLKIFSFRGNPISMAALETLLRHTVRLSKLHLEMYDAPLESYGAQGALCQTRFAQLRAELIQMLRDSGNPKTVVFSTVPPHCANGAFCDPESCQYCCW</sequence>
<dbReference type="InterPro" id="IPR026271">
    <property type="entry name" value="PRAME"/>
</dbReference>
<evidence type="ECO:0000256" key="2">
    <source>
        <dbReference type="ARBA" id="ARBA00022614"/>
    </source>
</evidence>
<dbReference type="GO" id="GO:0043066">
    <property type="term" value="P:negative regulation of apoptotic process"/>
    <property type="evidence" value="ECO:0007669"/>
    <property type="project" value="InterPro"/>
</dbReference>
<dbReference type="GO" id="GO:0045596">
    <property type="term" value="P:negative regulation of cell differentiation"/>
    <property type="evidence" value="ECO:0007669"/>
    <property type="project" value="InterPro"/>
</dbReference>
<dbReference type="STRING" id="379532.ENSPCOP00000031870"/>
<organism evidence="4 5">
    <name type="scientific">Propithecus coquereli</name>
    <name type="common">Coquerel's sifaka</name>
    <name type="synonym">Propithecus verreauxi coquereli</name>
    <dbReference type="NCBI Taxonomy" id="379532"/>
    <lineage>
        <taxon>Eukaryota</taxon>
        <taxon>Metazoa</taxon>
        <taxon>Chordata</taxon>
        <taxon>Craniata</taxon>
        <taxon>Vertebrata</taxon>
        <taxon>Euteleostomi</taxon>
        <taxon>Mammalia</taxon>
        <taxon>Eutheria</taxon>
        <taxon>Euarchontoglires</taxon>
        <taxon>Primates</taxon>
        <taxon>Strepsirrhini</taxon>
        <taxon>Lemuriformes</taxon>
        <taxon>Indriidae</taxon>
        <taxon>Propithecus</taxon>
    </lineage>
</organism>
<accession>A0A2K6H0A6</accession>
<dbReference type="SUPFAM" id="SSF52047">
    <property type="entry name" value="RNI-like"/>
    <property type="match status" value="1"/>
</dbReference>
<name>A0A2K6H0A6_PROCO</name>
<dbReference type="Gene3D" id="3.80.10.10">
    <property type="entry name" value="Ribonuclease Inhibitor"/>
    <property type="match status" value="1"/>
</dbReference>
<dbReference type="Ensembl" id="ENSPCOT00000042829.1">
    <property type="protein sequence ID" value="ENSPCOP00000031870.1"/>
    <property type="gene ID" value="ENSPCOG00000028711.1"/>
</dbReference>
<dbReference type="AlphaFoldDB" id="A0A2K6H0A6"/>
<evidence type="ECO:0000256" key="3">
    <source>
        <dbReference type="ARBA" id="ARBA00022737"/>
    </source>
</evidence>
<dbReference type="PANTHER" id="PTHR14224:SF19">
    <property type="entry name" value="PRAME FAMILY MEMBER 11-RELATED"/>
    <property type="match status" value="1"/>
</dbReference>
<dbReference type="GeneTree" id="ENSGT01030000234531"/>
<dbReference type="GO" id="GO:0045892">
    <property type="term" value="P:negative regulation of DNA-templated transcription"/>
    <property type="evidence" value="ECO:0007669"/>
    <property type="project" value="InterPro"/>
</dbReference>
<dbReference type="PANTHER" id="PTHR14224">
    <property type="entry name" value="SIMILAR TO PREFERENTIALLY EXPRESSED ANTIGEN IN MELANOMA-LIKE 3"/>
    <property type="match status" value="1"/>
</dbReference>
<dbReference type="GO" id="GO:0008284">
    <property type="term" value="P:positive regulation of cell population proliferation"/>
    <property type="evidence" value="ECO:0007669"/>
    <property type="project" value="InterPro"/>
</dbReference>
<protein>
    <submittedName>
        <fullName evidence="4">Uncharacterized protein</fullName>
    </submittedName>
</protein>
<keyword evidence="3" id="KW-0677">Repeat</keyword>
<dbReference type="GO" id="GO:0005737">
    <property type="term" value="C:cytoplasm"/>
    <property type="evidence" value="ECO:0007669"/>
    <property type="project" value="TreeGrafter"/>
</dbReference>
<keyword evidence="5" id="KW-1185">Reference proteome</keyword>
<dbReference type="InterPro" id="IPR032675">
    <property type="entry name" value="LRR_dom_sf"/>
</dbReference>
<dbReference type="InterPro" id="IPR050694">
    <property type="entry name" value="LRRC14/PRAME"/>
</dbReference>
<evidence type="ECO:0000313" key="4">
    <source>
        <dbReference type="Ensembl" id="ENSPCOP00000031870.1"/>
    </source>
</evidence>